<evidence type="ECO:0000313" key="3">
    <source>
        <dbReference type="Proteomes" id="UP000799537"/>
    </source>
</evidence>
<dbReference type="RefSeq" id="XP_033672866.1">
    <property type="nucleotide sequence ID" value="XM_033811568.1"/>
</dbReference>
<evidence type="ECO:0000313" key="2">
    <source>
        <dbReference type="EMBL" id="KAF2171977.1"/>
    </source>
</evidence>
<organism evidence="2 3">
    <name type="scientific">Zasmidium cellare ATCC 36951</name>
    <dbReference type="NCBI Taxonomy" id="1080233"/>
    <lineage>
        <taxon>Eukaryota</taxon>
        <taxon>Fungi</taxon>
        <taxon>Dikarya</taxon>
        <taxon>Ascomycota</taxon>
        <taxon>Pezizomycotina</taxon>
        <taxon>Dothideomycetes</taxon>
        <taxon>Dothideomycetidae</taxon>
        <taxon>Mycosphaerellales</taxon>
        <taxon>Mycosphaerellaceae</taxon>
        <taxon>Zasmidium</taxon>
    </lineage>
</organism>
<feature type="region of interest" description="Disordered" evidence="1">
    <location>
        <begin position="329"/>
        <end position="355"/>
    </location>
</feature>
<reference evidence="2" key="1">
    <citation type="journal article" date="2020" name="Stud. Mycol.">
        <title>101 Dothideomycetes genomes: a test case for predicting lifestyles and emergence of pathogens.</title>
        <authorList>
            <person name="Haridas S."/>
            <person name="Albert R."/>
            <person name="Binder M."/>
            <person name="Bloem J."/>
            <person name="Labutti K."/>
            <person name="Salamov A."/>
            <person name="Andreopoulos B."/>
            <person name="Baker S."/>
            <person name="Barry K."/>
            <person name="Bills G."/>
            <person name="Bluhm B."/>
            <person name="Cannon C."/>
            <person name="Castanera R."/>
            <person name="Culley D."/>
            <person name="Daum C."/>
            <person name="Ezra D."/>
            <person name="Gonzalez J."/>
            <person name="Henrissat B."/>
            <person name="Kuo A."/>
            <person name="Liang C."/>
            <person name="Lipzen A."/>
            <person name="Lutzoni F."/>
            <person name="Magnuson J."/>
            <person name="Mondo S."/>
            <person name="Nolan M."/>
            <person name="Ohm R."/>
            <person name="Pangilinan J."/>
            <person name="Park H.-J."/>
            <person name="Ramirez L."/>
            <person name="Alfaro M."/>
            <person name="Sun H."/>
            <person name="Tritt A."/>
            <person name="Yoshinaga Y."/>
            <person name="Zwiers L.-H."/>
            <person name="Turgeon B."/>
            <person name="Goodwin S."/>
            <person name="Spatafora J."/>
            <person name="Crous P."/>
            <person name="Grigoriev I."/>
        </authorList>
    </citation>
    <scope>NUCLEOTIDE SEQUENCE</scope>
    <source>
        <strain evidence="2">ATCC 36951</strain>
    </source>
</reference>
<gene>
    <name evidence="2" type="ORF">M409DRAFT_50582</name>
</gene>
<feature type="region of interest" description="Disordered" evidence="1">
    <location>
        <begin position="221"/>
        <end position="266"/>
    </location>
</feature>
<accession>A0A6A6CXM9</accession>
<protein>
    <submittedName>
        <fullName evidence="2">Uncharacterized protein</fullName>
    </submittedName>
</protein>
<dbReference type="EMBL" id="ML993582">
    <property type="protein sequence ID" value="KAF2171977.1"/>
    <property type="molecule type" value="Genomic_DNA"/>
</dbReference>
<dbReference type="AlphaFoldDB" id="A0A6A6CXM9"/>
<sequence length="374" mass="37921">MKPSTTAIVTAAGASSASAMVPFFNTTSTQPFHCPSPFGLFCAGPSMSQNLLMQCTMGNPSPINCIEHTAAQAPIDDYNARCYESAPSAGDAGCAKEGTVYPLSGNPFPLPAGSDDASLPETPTLTASAGAETAFPAPANLTAFPMPTPHFPAPPSPPPAGLASLPKASLPGYVTTVTMGTQTRWHTVFSNCGNGTMLFGTATSSTFASWQTGSIPGELASSEFQSQPQASPSAAAPATIPCDPSTSYAPLPIPTPEPEATTTETSTVSYAIDPTNSTFSPSWIHPTNYATVTVVAAASSFAWSSGEVATPTTSTSTVTASEAVPSMYPSATSSAGFQSGAGDDEESSAAGRGREAPRSWVAVAVVVAVVVWGV</sequence>
<name>A0A6A6CXM9_ZASCE</name>
<dbReference type="GeneID" id="54564840"/>
<keyword evidence="3" id="KW-1185">Reference proteome</keyword>
<dbReference type="OrthoDB" id="5426294at2759"/>
<proteinExistence type="predicted"/>
<dbReference type="Proteomes" id="UP000799537">
    <property type="component" value="Unassembled WGS sequence"/>
</dbReference>
<evidence type="ECO:0000256" key="1">
    <source>
        <dbReference type="SAM" id="MobiDB-lite"/>
    </source>
</evidence>
<feature type="compositionally biased region" description="Low complexity" evidence="1">
    <location>
        <begin position="225"/>
        <end position="238"/>
    </location>
</feature>